<protein>
    <submittedName>
        <fullName evidence="4">Splicing factor</fullName>
    </submittedName>
</protein>
<keyword evidence="5" id="KW-1185">Reference proteome</keyword>
<dbReference type="InterPro" id="IPR021133">
    <property type="entry name" value="HEAT_type_2"/>
</dbReference>
<evidence type="ECO:0000313" key="5">
    <source>
        <dbReference type="Proteomes" id="UP000585474"/>
    </source>
</evidence>
<comment type="similarity">
    <text evidence="1">Belongs to the SF3B1 family.</text>
</comment>
<dbReference type="SUPFAM" id="SSF48371">
    <property type="entry name" value="ARM repeat"/>
    <property type="match status" value="1"/>
</dbReference>
<organism evidence="4 5">
    <name type="scientific">Actinidia rufa</name>
    <dbReference type="NCBI Taxonomy" id="165716"/>
    <lineage>
        <taxon>Eukaryota</taxon>
        <taxon>Viridiplantae</taxon>
        <taxon>Streptophyta</taxon>
        <taxon>Embryophyta</taxon>
        <taxon>Tracheophyta</taxon>
        <taxon>Spermatophyta</taxon>
        <taxon>Magnoliopsida</taxon>
        <taxon>eudicotyledons</taxon>
        <taxon>Gunneridae</taxon>
        <taxon>Pentapetalae</taxon>
        <taxon>asterids</taxon>
        <taxon>Ericales</taxon>
        <taxon>Actinidiaceae</taxon>
        <taxon>Actinidia</taxon>
    </lineage>
</organism>
<name>A0A7J0DKT7_9ERIC</name>
<keyword evidence="2" id="KW-0747">Spliceosome</keyword>
<dbReference type="OrthoDB" id="1729909at2759"/>
<accession>A0A7J0DKT7</accession>
<dbReference type="InterPro" id="IPR016024">
    <property type="entry name" value="ARM-type_fold"/>
</dbReference>
<reference evidence="5" key="1">
    <citation type="submission" date="2019-07" db="EMBL/GenBank/DDBJ databases">
        <title>De Novo Assembly of kiwifruit Actinidia rufa.</title>
        <authorList>
            <person name="Sugita-Konishi S."/>
            <person name="Sato K."/>
            <person name="Mori E."/>
            <person name="Abe Y."/>
            <person name="Kisaki G."/>
            <person name="Hamano K."/>
            <person name="Suezawa K."/>
            <person name="Otani M."/>
            <person name="Fukuda T."/>
            <person name="Manabe T."/>
            <person name="Gomi K."/>
            <person name="Tabuchi M."/>
            <person name="Akimitsu K."/>
            <person name="Kataoka I."/>
        </authorList>
    </citation>
    <scope>NUCLEOTIDE SEQUENCE [LARGE SCALE GENOMIC DNA]</scope>
    <source>
        <strain evidence="5">cv. Fuchu</strain>
    </source>
</reference>
<proteinExistence type="inferred from homology"/>
<dbReference type="GO" id="GO:0003729">
    <property type="term" value="F:mRNA binding"/>
    <property type="evidence" value="ECO:0007669"/>
    <property type="project" value="InterPro"/>
</dbReference>
<dbReference type="Proteomes" id="UP000585474">
    <property type="component" value="Unassembled WGS sequence"/>
</dbReference>
<keyword evidence="2" id="KW-0508">mRNA splicing</keyword>
<evidence type="ECO:0000256" key="1">
    <source>
        <dbReference type="ARBA" id="ARBA00005754"/>
    </source>
</evidence>
<evidence type="ECO:0000313" key="4">
    <source>
        <dbReference type="EMBL" id="GFS36968.1"/>
    </source>
</evidence>
<dbReference type="InterPro" id="IPR038737">
    <property type="entry name" value="SF3b_su1-like"/>
</dbReference>
<dbReference type="GO" id="GO:0000245">
    <property type="term" value="P:spliceosomal complex assembly"/>
    <property type="evidence" value="ECO:0007669"/>
    <property type="project" value="InterPro"/>
</dbReference>
<dbReference type="PROSITE" id="PS50077">
    <property type="entry name" value="HEAT_REPEAT"/>
    <property type="match status" value="1"/>
</dbReference>
<feature type="repeat" description="HEAT" evidence="3">
    <location>
        <begin position="182"/>
        <end position="220"/>
    </location>
</feature>
<gene>
    <name evidence="4" type="ORF">Acr_00g0048980</name>
</gene>
<dbReference type="PANTHER" id="PTHR12097">
    <property type="entry name" value="SPLICING FACTOR 3B, SUBUNIT 1-RELATED"/>
    <property type="match status" value="1"/>
</dbReference>
<dbReference type="EMBL" id="BJWL01000267">
    <property type="protein sequence ID" value="GFS36968.1"/>
    <property type="molecule type" value="Genomic_DNA"/>
</dbReference>
<evidence type="ECO:0000256" key="3">
    <source>
        <dbReference type="PROSITE-ProRule" id="PRU00103"/>
    </source>
</evidence>
<keyword evidence="2" id="KW-0507">mRNA processing</keyword>
<dbReference type="AlphaFoldDB" id="A0A7J0DKT7"/>
<dbReference type="Gene3D" id="1.25.10.10">
    <property type="entry name" value="Leucine-rich Repeat Variant"/>
    <property type="match status" value="1"/>
</dbReference>
<dbReference type="GO" id="GO:0005681">
    <property type="term" value="C:spliceosomal complex"/>
    <property type="evidence" value="ECO:0007669"/>
    <property type="project" value="UniProtKB-KW"/>
</dbReference>
<sequence length="320" mass="36347">MNFHCTSVHYRIKMMRSTCFLKNAKREKLRNSFLNSRRDTIIEGNGSKKFHRKDRDFGAWSLFNCLLPLLMKPTLEVEERHILVEVLTRLLYQLNELVRPFAHKILIVVEPFLVDEDHNARLEGQDIVFSLSKVAGLDAMTYAMFPDIHNIDEYVRSTTSISCSIVASDLGISPLLPFLKQVLEVVSNGVSDEDEEVRIGTAVALAALSEASAPYGIESFESVLRLLWRDVVGSCRGKLLAAFLMAYCYLIPHMDAPYANYFTKEAMDVLIREFDSPDEEEKEIVLKAVNQCASLEDTEADYNNNLPEMFSKFLSLDPSS</sequence>
<dbReference type="InterPro" id="IPR011989">
    <property type="entry name" value="ARM-like"/>
</dbReference>
<evidence type="ECO:0000256" key="2">
    <source>
        <dbReference type="ARBA" id="ARBA00022728"/>
    </source>
</evidence>
<comment type="caution">
    <text evidence="4">The sequence shown here is derived from an EMBL/GenBank/DDBJ whole genome shotgun (WGS) entry which is preliminary data.</text>
</comment>